<feature type="region of interest" description="Disordered" evidence="1">
    <location>
        <begin position="1"/>
        <end position="99"/>
    </location>
</feature>
<evidence type="ECO:0000256" key="1">
    <source>
        <dbReference type="SAM" id="MobiDB-lite"/>
    </source>
</evidence>
<sequence length="527" mass="57599">MRITPLIFQTSTGHRNDRSTPPVYDTSSIHQSAAGAPSTPNIAITNSHDDEAGSSAITSVHQAEPSQRWAHELPRIRSNTERHNDTGSIPKSPTDVEKSLPECPPLDACQTVPVTVDSSSCQKCKPRNAHKSGQSSWLSLLPFTTSSRNTKQVRQSVLATIHDLIVSPSASSEPINPNSKIQQLPALTDAHKILASCAESCSTTNLSLSALLQEAVIAGHGPIYWAIVNYRPSLLDALLKHAMPLTPATLSEMKNACLVASDQVLFHSLRLRIGLCANGLRSTADKLLLYLHPPDDVYVEQGRNGAFTATLDIVMWQKRIRAVGSVSVEFIASGRIFALTFFTTNRPQPNSKSKRAVGSWNISLSVLEHSMATYVTAELVIDQPPPLPSPRHASHSLRKEGLVPPKGHMHRSSLSHGEKGYDMEFGTVRRDPVVLRLSAGEAILACRTKKKITMMKEDPHASIHPTSKPDTWSKDGEEYVSAIIVPLEEQDAGGLMFDDSPHLAPDGSLRARLEVRLVQCRRLRWSG</sequence>
<gene>
    <name evidence="2" type="ORF">K503DRAFT_776665</name>
</gene>
<keyword evidence="3" id="KW-1185">Reference proteome</keyword>
<feature type="compositionally biased region" description="Polar residues" evidence="1">
    <location>
        <begin position="55"/>
        <end position="65"/>
    </location>
</feature>
<name>A0A1B7MIJ7_9AGAM</name>
<accession>A0A1B7MIJ7</accession>
<feature type="compositionally biased region" description="Basic and acidic residues" evidence="1">
    <location>
        <begin position="69"/>
        <end position="85"/>
    </location>
</feature>
<dbReference type="EMBL" id="KV449013">
    <property type="protein sequence ID" value="OAX32422.1"/>
    <property type="molecule type" value="Genomic_DNA"/>
</dbReference>
<organism evidence="2 3">
    <name type="scientific">Rhizopogon vinicolor AM-OR11-026</name>
    <dbReference type="NCBI Taxonomy" id="1314800"/>
    <lineage>
        <taxon>Eukaryota</taxon>
        <taxon>Fungi</taxon>
        <taxon>Dikarya</taxon>
        <taxon>Basidiomycota</taxon>
        <taxon>Agaricomycotina</taxon>
        <taxon>Agaricomycetes</taxon>
        <taxon>Agaricomycetidae</taxon>
        <taxon>Boletales</taxon>
        <taxon>Suillineae</taxon>
        <taxon>Rhizopogonaceae</taxon>
        <taxon>Rhizopogon</taxon>
    </lineage>
</organism>
<proteinExistence type="predicted"/>
<dbReference type="InParanoid" id="A0A1B7MIJ7"/>
<dbReference type="AlphaFoldDB" id="A0A1B7MIJ7"/>
<evidence type="ECO:0000313" key="2">
    <source>
        <dbReference type="EMBL" id="OAX32422.1"/>
    </source>
</evidence>
<evidence type="ECO:0000313" key="3">
    <source>
        <dbReference type="Proteomes" id="UP000092154"/>
    </source>
</evidence>
<reference evidence="2 3" key="1">
    <citation type="submission" date="2016-06" db="EMBL/GenBank/DDBJ databases">
        <title>Comparative genomics of the ectomycorrhizal sister species Rhizopogon vinicolor and Rhizopogon vesiculosus (Basidiomycota: Boletales) reveals a divergence of the mating type B locus.</title>
        <authorList>
            <consortium name="DOE Joint Genome Institute"/>
            <person name="Mujic A.B."/>
            <person name="Kuo A."/>
            <person name="Tritt A."/>
            <person name="Lipzen A."/>
            <person name="Chen C."/>
            <person name="Johnson J."/>
            <person name="Sharma A."/>
            <person name="Barry K."/>
            <person name="Grigoriev I.V."/>
            <person name="Spatafora J.W."/>
        </authorList>
    </citation>
    <scope>NUCLEOTIDE SEQUENCE [LARGE SCALE GENOMIC DNA]</scope>
    <source>
        <strain evidence="2 3">AM-OR11-026</strain>
    </source>
</reference>
<dbReference type="Proteomes" id="UP000092154">
    <property type="component" value="Unassembled WGS sequence"/>
</dbReference>
<protein>
    <submittedName>
        <fullName evidence="2">Uncharacterized protein</fullName>
    </submittedName>
</protein>
<feature type="region of interest" description="Disordered" evidence="1">
    <location>
        <begin position="385"/>
        <end position="417"/>
    </location>
</feature>
<dbReference type="OrthoDB" id="2959034at2759"/>